<dbReference type="GO" id="GO:0016787">
    <property type="term" value="F:hydrolase activity"/>
    <property type="evidence" value="ECO:0007669"/>
    <property type="project" value="UniProtKB-KW"/>
</dbReference>
<proteinExistence type="predicted"/>
<gene>
    <name evidence="2" type="ORF">ETP43_00175</name>
</gene>
<reference evidence="2 3" key="1">
    <citation type="submission" date="2019-01" db="EMBL/GenBank/DDBJ databases">
        <title>Blautia sp. nov. KGMB01111 isolated human feces.</title>
        <authorList>
            <person name="Park J.-E."/>
            <person name="Kim J.-S."/>
            <person name="Park S.-H."/>
        </authorList>
    </citation>
    <scope>NUCLEOTIDE SEQUENCE [LARGE SCALE GENOMIC DNA]</scope>
    <source>
        <strain evidence="2 3">KGMB01111</strain>
    </source>
</reference>
<sequence length="320" mass="36767">MENVVEPYLDIRKSVLWPEREEGKKIYCERYLADSPKGVVMISHGFTETAEKYKEVIYYFVKKQYHVYLPEYCGHGRSYRLIPESSLVHVDDYQRYVDDFLYVAKMATKENPGLPVFLYGHSMGGGLAAAEAAQEPELFRKVVLSSPMIRPDTGNIPWPVAKQIAFGACQQGKGAEYVVGQHPYEGRENFENSSSTCKVRFEYYQDKKEKEPLFQTNGASYSWLYQAGRLNRYLQRKAWKKIQAPVLIFQSAEDHLVSKPEQVRFVVKLARRGLTSGTMIIVPGTKHEIYGSGSRILRGYWKRIFAFLEEPQVEKNGSGK</sequence>
<dbReference type="Pfam" id="PF12146">
    <property type="entry name" value="Hydrolase_4"/>
    <property type="match status" value="1"/>
</dbReference>
<dbReference type="InterPro" id="IPR022742">
    <property type="entry name" value="Hydrolase_4"/>
</dbReference>
<dbReference type="EMBL" id="SDKC01000001">
    <property type="protein sequence ID" value="RXS76596.1"/>
    <property type="molecule type" value="Genomic_DNA"/>
</dbReference>
<dbReference type="InterPro" id="IPR000073">
    <property type="entry name" value="AB_hydrolase_1"/>
</dbReference>
<keyword evidence="3" id="KW-1185">Reference proteome</keyword>
<organism evidence="2 3">
    <name type="scientific">Blautia faecicola</name>
    <dbReference type="NCBI Taxonomy" id="2509240"/>
    <lineage>
        <taxon>Bacteria</taxon>
        <taxon>Bacillati</taxon>
        <taxon>Bacillota</taxon>
        <taxon>Clostridia</taxon>
        <taxon>Lachnospirales</taxon>
        <taxon>Lachnospiraceae</taxon>
        <taxon>Blautia</taxon>
    </lineage>
</organism>
<keyword evidence="2" id="KW-0378">Hydrolase</keyword>
<name>A0A4Q1RL97_9FIRM</name>
<dbReference type="Proteomes" id="UP000290106">
    <property type="component" value="Unassembled WGS sequence"/>
</dbReference>
<evidence type="ECO:0000259" key="1">
    <source>
        <dbReference type="Pfam" id="PF12146"/>
    </source>
</evidence>
<dbReference type="AlphaFoldDB" id="A0A4Q1RL97"/>
<dbReference type="InterPro" id="IPR051044">
    <property type="entry name" value="MAG_DAG_Lipase"/>
</dbReference>
<accession>A0A4Q1RL97</accession>
<protein>
    <submittedName>
        <fullName evidence="2">Alpha/beta hydrolase</fullName>
    </submittedName>
</protein>
<dbReference type="OrthoDB" id="9806902at2"/>
<feature type="domain" description="Serine aminopeptidase S33" evidence="1">
    <location>
        <begin position="35"/>
        <end position="290"/>
    </location>
</feature>
<evidence type="ECO:0000313" key="3">
    <source>
        <dbReference type="Proteomes" id="UP000290106"/>
    </source>
</evidence>
<dbReference type="PANTHER" id="PTHR11614">
    <property type="entry name" value="PHOSPHOLIPASE-RELATED"/>
    <property type="match status" value="1"/>
</dbReference>
<comment type="caution">
    <text evidence="2">The sequence shown here is derived from an EMBL/GenBank/DDBJ whole genome shotgun (WGS) entry which is preliminary data.</text>
</comment>
<dbReference type="SUPFAM" id="SSF53474">
    <property type="entry name" value="alpha/beta-Hydrolases"/>
    <property type="match status" value="1"/>
</dbReference>
<dbReference type="Gene3D" id="3.40.50.1820">
    <property type="entry name" value="alpha/beta hydrolase"/>
    <property type="match status" value="1"/>
</dbReference>
<evidence type="ECO:0000313" key="2">
    <source>
        <dbReference type="EMBL" id="RXS76596.1"/>
    </source>
</evidence>
<dbReference type="InterPro" id="IPR029058">
    <property type="entry name" value="AB_hydrolase_fold"/>
</dbReference>
<dbReference type="PRINTS" id="PR00111">
    <property type="entry name" value="ABHYDROLASE"/>
</dbReference>